<evidence type="ECO:0000313" key="3">
    <source>
        <dbReference type="EMBL" id="KAE9398404.1"/>
    </source>
</evidence>
<accession>A0A6A4HMW2</accession>
<feature type="compositionally biased region" description="Acidic residues" evidence="1">
    <location>
        <begin position="319"/>
        <end position="332"/>
    </location>
</feature>
<feature type="compositionally biased region" description="Basic and acidic residues" evidence="1">
    <location>
        <begin position="309"/>
        <end position="318"/>
    </location>
</feature>
<feature type="region of interest" description="Disordered" evidence="1">
    <location>
        <begin position="309"/>
        <end position="405"/>
    </location>
</feature>
<evidence type="ECO:0000256" key="1">
    <source>
        <dbReference type="SAM" id="MobiDB-lite"/>
    </source>
</evidence>
<keyword evidence="4" id="KW-1185">Reference proteome</keyword>
<dbReference type="Proteomes" id="UP000799118">
    <property type="component" value="Unassembled WGS sequence"/>
</dbReference>
<keyword evidence="2" id="KW-1133">Transmembrane helix</keyword>
<name>A0A6A4HMW2_9AGAR</name>
<evidence type="ECO:0000313" key="4">
    <source>
        <dbReference type="Proteomes" id="UP000799118"/>
    </source>
</evidence>
<protein>
    <submittedName>
        <fullName evidence="3">Uncharacterized protein</fullName>
    </submittedName>
</protein>
<dbReference type="EMBL" id="ML769483">
    <property type="protein sequence ID" value="KAE9398404.1"/>
    <property type="molecule type" value="Genomic_DNA"/>
</dbReference>
<gene>
    <name evidence="3" type="ORF">BT96DRAFT_940181</name>
</gene>
<proteinExistence type="predicted"/>
<reference evidence="3" key="1">
    <citation type="journal article" date="2019" name="Environ. Microbiol.">
        <title>Fungal ecological strategies reflected in gene transcription - a case study of two litter decomposers.</title>
        <authorList>
            <person name="Barbi F."/>
            <person name="Kohler A."/>
            <person name="Barry K."/>
            <person name="Baskaran P."/>
            <person name="Daum C."/>
            <person name="Fauchery L."/>
            <person name="Ihrmark K."/>
            <person name="Kuo A."/>
            <person name="LaButti K."/>
            <person name="Lipzen A."/>
            <person name="Morin E."/>
            <person name="Grigoriev I.V."/>
            <person name="Henrissat B."/>
            <person name="Lindahl B."/>
            <person name="Martin F."/>
        </authorList>
    </citation>
    <scope>NUCLEOTIDE SEQUENCE</scope>
    <source>
        <strain evidence="3">JB14</strain>
    </source>
</reference>
<keyword evidence="2" id="KW-0472">Membrane</keyword>
<evidence type="ECO:0000256" key="2">
    <source>
        <dbReference type="SAM" id="Phobius"/>
    </source>
</evidence>
<keyword evidence="2" id="KW-0812">Transmembrane</keyword>
<sequence>MVEGRPPIATSATKLELPACGRMSKWPGLNVLRYCYKMCKHIGQCPSRIRLKVGVQNPLLPTIKQQPTLSLPRLKITWDEMLTSPTCRMLTFSCTPLNLYSGRRKEIARSLEGKERFRLTWFNEEDNRILAYLAYYQAGTGFQSREPPAHWQPEPMFTASAAMAGRSNLDMMDDGEDTWEVDEEIIAEDHCCSVRLRPQCLPGTRFARRVTSGPYLYISNVPTGYLTEHQYCLLEVYQVHITREPGIKKLQTKWIGRKVASCHPSNALFSPAARSGCTFSPWDEIKASTIETIPPNRPFHLKERLEERIRESKTKTESDDLQDNPEIDDDVPEGSPASNAPQPPPNPFSSSLPLQTLPRVAESGPQRTKTAKNTHKDAKKPGKASPEASCDSRNGPHADFSLENDTQISLGGYSGKKQAFERVHDSVAELEAQGLKEVKWNAENPCALLDSDGYVAGVLGGSPHGTNWPKVNEEASNACRNAWSMLSFTEKQANHRRMDAPAMAIGVSFGGGAKRPGNLKQSSQMALLVMTTLLGTLAFARIAGFANCLFMAYAFKPRVPAKQGV</sequence>
<organism evidence="3 4">
    <name type="scientific">Gymnopus androsaceus JB14</name>
    <dbReference type="NCBI Taxonomy" id="1447944"/>
    <lineage>
        <taxon>Eukaryota</taxon>
        <taxon>Fungi</taxon>
        <taxon>Dikarya</taxon>
        <taxon>Basidiomycota</taxon>
        <taxon>Agaricomycotina</taxon>
        <taxon>Agaricomycetes</taxon>
        <taxon>Agaricomycetidae</taxon>
        <taxon>Agaricales</taxon>
        <taxon>Marasmiineae</taxon>
        <taxon>Omphalotaceae</taxon>
        <taxon>Gymnopus</taxon>
    </lineage>
</organism>
<feature type="transmembrane region" description="Helical" evidence="2">
    <location>
        <begin position="525"/>
        <end position="555"/>
    </location>
</feature>
<dbReference type="AlphaFoldDB" id="A0A6A4HMW2"/>